<reference evidence="2" key="2">
    <citation type="submission" date="2020-05" db="UniProtKB">
        <authorList>
            <consortium name="EnsemblMetazoa"/>
        </authorList>
    </citation>
    <scope>IDENTIFICATION</scope>
    <source>
        <strain evidence="2">maculatus3</strain>
    </source>
</reference>
<organism evidence="2 3">
    <name type="scientific">Anopheles maculatus</name>
    <dbReference type="NCBI Taxonomy" id="74869"/>
    <lineage>
        <taxon>Eukaryota</taxon>
        <taxon>Metazoa</taxon>
        <taxon>Ecdysozoa</taxon>
        <taxon>Arthropoda</taxon>
        <taxon>Hexapoda</taxon>
        <taxon>Insecta</taxon>
        <taxon>Pterygota</taxon>
        <taxon>Neoptera</taxon>
        <taxon>Endopterygota</taxon>
        <taxon>Diptera</taxon>
        <taxon>Nematocera</taxon>
        <taxon>Culicoidea</taxon>
        <taxon>Culicidae</taxon>
        <taxon>Anophelinae</taxon>
        <taxon>Anopheles</taxon>
        <taxon>Anopheles maculatus group</taxon>
    </lineage>
</organism>
<proteinExistence type="predicted"/>
<evidence type="ECO:0000256" key="1">
    <source>
        <dbReference type="SAM" id="MobiDB-lite"/>
    </source>
</evidence>
<dbReference type="Proteomes" id="UP000075901">
    <property type="component" value="Unassembled WGS sequence"/>
</dbReference>
<protein>
    <submittedName>
        <fullName evidence="2">Uncharacterized protein</fullName>
    </submittedName>
</protein>
<reference evidence="3" key="1">
    <citation type="submission" date="2013-09" db="EMBL/GenBank/DDBJ databases">
        <title>The Genome Sequence of Anopheles maculatus species B.</title>
        <authorList>
            <consortium name="The Broad Institute Genomics Platform"/>
            <person name="Neafsey D.E."/>
            <person name="Besansky N."/>
            <person name="Howell P."/>
            <person name="Walton C."/>
            <person name="Young S.K."/>
            <person name="Zeng Q."/>
            <person name="Gargeya S."/>
            <person name="Fitzgerald M."/>
            <person name="Haas B."/>
            <person name="Abouelleil A."/>
            <person name="Allen A.W."/>
            <person name="Alvarado L."/>
            <person name="Arachchi H.M."/>
            <person name="Berlin A.M."/>
            <person name="Chapman S.B."/>
            <person name="Gainer-Dewar J."/>
            <person name="Goldberg J."/>
            <person name="Griggs A."/>
            <person name="Gujja S."/>
            <person name="Hansen M."/>
            <person name="Howarth C."/>
            <person name="Imamovic A."/>
            <person name="Ireland A."/>
            <person name="Larimer J."/>
            <person name="McCowan C."/>
            <person name="Murphy C."/>
            <person name="Pearson M."/>
            <person name="Poon T.W."/>
            <person name="Priest M."/>
            <person name="Roberts A."/>
            <person name="Saif S."/>
            <person name="Shea T."/>
            <person name="Sisk P."/>
            <person name="Sykes S."/>
            <person name="Wortman J."/>
            <person name="Nusbaum C."/>
            <person name="Birren B."/>
        </authorList>
    </citation>
    <scope>NUCLEOTIDE SEQUENCE [LARGE SCALE GENOMIC DNA]</scope>
    <source>
        <strain evidence="3">maculatus3</strain>
    </source>
</reference>
<sequence>MRAHQKPWHASAGADRLPGAETSRKLAHRMSHREHAVQVSGHFDEPDTFADVLYPDRLYDGCHRSGGDGENS</sequence>
<dbReference type="EnsemblMetazoa" id="AMAM004171-RA">
    <property type="protein sequence ID" value="AMAM004171-PA"/>
    <property type="gene ID" value="AMAM004171"/>
</dbReference>
<dbReference type="VEuPathDB" id="VectorBase:AMAM004171"/>
<name>A0A182SCR5_9DIPT</name>
<evidence type="ECO:0000313" key="2">
    <source>
        <dbReference type="EnsemblMetazoa" id="AMAM004171-PA"/>
    </source>
</evidence>
<accession>A0A182SCR5</accession>
<keyword evidence="3" id="KW-1185">Reference proteome</keyword>
<feature type="region of interest" description="Disordered" evidence="1">
    <location>
        <begin position="1"/>
        <end position="47"/>
    </location>
</feature>
<dbReference type="AlphaFoldDB" id="A0A182SCR5"/>
<evidence type="ECO:0000313" key="3">
    <source>
        <dbReference type="Proteomes" id="UP000075901"/>
    </source>
</evidence>